<evidence type="ECO:0000256" key="1">
    <source>
        <dbReference type="SAM" id="MobiDB-lite"/>
    </source>
</evidence>
<name>A0A165NDQ1_EXIGL</name>
<dbReference type="AlphaFoldDB" id="A0A165NDQ1"/>
<dbReference type="EMBL" id="KV426281">
    <property type="protein sequence ID" value="KZV83252.1"/>
    <property type="molecule type" value="Genomic_DNA"/>
</dbReference>
<organism evidence="3 4">
    <name type="scientific">Exidia glandulosa HHB12029</name>
    <dbReference type="NCBI Taxonomy" id="1314781"/>
    <lineage>
        <taxon>Eukaryota</taxon>
        <taxon>Fungi</taxon>
        <taxon>Dikarya</taxon>
        <taxon>Basidiomycota</taxon>
        <taxon>Agaricomycotina</taxon>
        <taxon>Agaricomycetes</taxon>
        <taxon>Auriculariales</taxon>
        <taxon>Exidiaceae</taxon>
        <taxon>Exidia</taxon>
    </lineage>
</organism>
<evidence type="ECO:0000313" key="3">
    <source>
        <dbReference type="EMBL" id="KZW00599.1"/>
    </source>
</evidence>
<evidence type="ECO:0000313" key="4">
    <source>
        <dbReference type="Proteomes" id="UP000077266"/>
    </source>
</evidence>
<dbReference type="Proteomes" id="UP000077266">
    <property type="component" value="Unassembled WGS sequence"/>
</dbReference>
<gene>
    <name evidence="3" type="ORF">EXIGLDRAFT_145673</name>
    <name evidence="2" type="ORF">EXIGLDRAFT_322531</name>
</gene>
<sequence length="170" mass="18819">MARGAKASPLFSCTQCGQRHWNGTWIAEQYLDKGIRSYNIRTLEGRRGHNLFRYQSRCLPSGGPNPFSTTERLPVGRKQAANARLVWTYVGATRLPARRVVCTQATVCGNFGTPYGVSGSDVGPTASRFIVISTRHLHHDDRGVEGETEDLDGDSHSGHPLSEYMDQLQN</sequence>
<evidence type="ECO:0000313" key="2">
    <source>
        <dbReference type="EMBL" id="KZV83252.1"/>
    </source>
</evidence>
<proteinExistence type="predicted"/>
<protein>
    <submittedName>
        <fullName evidence="3">Uncharacterized protein</fullName>
    </submittedName>
</protein>
<reference evidence="3 4" key="1">
    <citation type="journal article" date="2016" name="Mol. Biol. Evol.">
        <title>Comparative Genomics of Early-Diverging Mushroom-Forming Fungi Provides Insights into the Origins of Lignocellulose Decay Capabilities.</title>
        <authorList>
            <person name="Nagy L.G."/>
            <person name="Riley R."/>
            <person name="Tritt A."/>
            <person name="Adam C."/>
            <person name="Daum C."/>
            <person name="Floudas D."/>
            <person name="Sun H."/>
            <person name="Yadav J.S."/>
            <person name="Pangilinan J."/>
            <person name="Larsson K.H."/>
            <person name="Matsuura K."/>
            <person name="Barry K."/>
            <person name="Labutti K."/>
            <person name="Kuo R."/>
            <person name="Ohm R.A."/>
            <person name="Bhattacharya S.S."/>
            <person name="Shirouzu T."/>
            <person name="Yoshinaga Y."/>
            <person name="Martin F.M."/>
            <person name="Grigoriev I.V."/>
            <person name="Hibbett D.S."/>
        </authorList>
    </citation>
    <scope>NUCLEOTIDE SEQUENCE [LARGE SCALE GENOMIC DNA]</scope>
    <source>
        <strain evidence="3 4">HHB12029</strain>
    </source>
</reference>
<accession>A0A165NDQ1</accession>
<feature type="region of interest" description="Disordered" evidence="1">
    <location>
        <begin position="138"/>
        <end position="170"/>
    </location>
</feature>
<dbReference type="EMBL" id="KV425900">
    <property type="protein sequence ID" value="KZW00599.1"/>
    <property type="molecule type" value="Genomic_DNA"/>
</dbReference>
<keyword evidence="4" id="KW-1185">Reference proteome</keyword>